<feature type="region of interest" description="Disordered" evidence="1">
    <location>
        <begin position="323"/>
        <end position="414"/>
    </location>
</feature>
<name>M3AS92_STRM1</name>
<feature type="compositionally biased region" description="Gly residues" evidence="1">
    <location>
        <begin position="371"/>
        <end position="403"/>
    </location>
</feature>
<evidence type="ECO:0000256" key="1">
    <source>
        <dbReference type="SAM" id="MobiDB-lite"/>
    </source>
</evidence>
<feature type="compositionally biased region" description="Basic residues" evidence="1">
    <location>
        <begin position="342"/>
        <end position="370"/>
    </location>
</feature>
<feature type="region of interest" description="Disordered" evidence="1">
    <location>
        <begin position="473"/>
        <end position="533"/>
    </location>
</feature>
<dbReference type="EMBL" id="AORZ01000213">
    <property type="protein sequence ID" value="EME96437.1"/>
    <property type="molecule type" value="Genomic_DNA"/>
</dbReference>
<feature type="compositionally biased region" description="Low complexity" evidence="1">
    <location>
        <begin position="1"/>
        <end position="10"/>
    </location>
</feature>
<protein>
    <submittedName>
        <fullName evidence="2">ABC transporter ATPase</fullName>
    </submittedName>
</protein>
<feature type="region of interest" description="Disordered" evidence="1">
    <location>
        <begin position="1"/>
        <end position="23"/>
    </location>
</feature>
<accession>M3AS92</accession>
<gene>
    <name evidence="2" type="ORF">H340_31483</name>
</gene>
<organism evidence="2 3">
    <name type="scientific">Streptomyces mobaraensis (strain ATCC 29032 / DSM 40847 / JCM 4168 / NBRC 13819 / NCIMB 11159 / IPCR 16-22)</name>
    <dbReference type="NCBI Taxonomy" id="1223523"/>
    <lineage>
        <taxon>Bacteria</taxon>
        <taxon>Bacillati</taxon>
        <taxon>Actinomycetota</taxon>
        <taxon>Actinomycetes</taxon>
        <taxon>Kitasatosporales</taxon>
        <taxon>Streptomycetaceae</taxon>
        <taxon>Streptomyces</taxon>
    </lineage>
</organism>
<dbReference type="eggNOG" id="ENOG5033PFT">
    <property type="taxonomic scope" value="Bacteria"/>
</dbReference>
<proteinExistence type="predicted"/>
<feature type="region of interest" description="Disordered" evidence="1">
    <location>
        <begin position="259"/>
        <end position="283"/>
    </location>
</feature>
<comment type="caution">
    <text evidence="2">The sequence shown here is derived from an EMBL/GenBank/DDBJ whole genome shotgun (WGS) entry which is preliminary data.</text>
</comment>
<dbReference type="Proteomes" id="UP000011740">
    <property type="component" value="Unassembled WGS sequence"/>
</dbReference>
<feature type="compositionally biased region" description="Gly residues" evidence="1">
    <location>
        <begin position="481"/>
        <end position="531"/>
    </location>
</feature>
<feature type="compositionally biased region" description="Gly residues" evidence="1">
    <location>
        <begin position="264"/>
        <end position="283"/>
    </location>
</feature>
<evidence type="ECO:0000313" key="2">
    <source>
        <dbReference type="EMBL" id="EME96437.1"/>
    </source>
</evidence>
<sequence length="617" mass="62571">GPGPYRSTEPGPRPGREPGSETDLGLELGGLQDRLDRRQVAGRVGTVHQAVVVGERHVRHVADADVRALGGLDDDRALHRGADAQDRDLVRGHDDRVEQRTARAGVADREGRAGHLVRADLARADLARQLRRLLGDARDVEVTRTLDDRGHQALLRVDGDADVLGVEVGDGALVLVDPGVDDRVGLQRLDGGLDEERHRGELDALAGGEAVLGLGAHPHDLGDVHLDHGAELGLAVQRLHHVVGDDLAHARHLDRLTAQRGRLQGRGLGSGGGRGGRGRRGLGGLGGGQDVLLADAATDAGALDAREVDAALGGELADERGHVGALGVGHGGGRGLGGRSRGGGRGRSRSRSGRGLRGRGRSGGRSRSRSGGRGGSRSRGSGRGSRSGGRGSRGRGGGGGRSGTRGTDHGELGADLGDLVLADDDLQQDAGGGGRDLGVDLVGRDLEQRLVLGDLLADLLQPAGDGALGDRLAQRGQHDVGTGGAGGRGSGGGGLGRGGRSGRGLGGGRRGGLGGGRLGGGRGRGGGGGAGAVVDDGQLGADLHRLVLGHLDGGEDAGRGRRDLGVDLVGGDLEQRLVDLHAVTFGLEPASDGALGHALAERRQGYGNRHGAVAPYE</sequence>
<reference evidence="2 3" key="1">
    <citation type="journal article" date="2013" name="Genome Announc.">
        <title>Whole-Genome Shotgun Assembly and Analysis of the Genome of Streptomyces mobaraensis DSM 40847, a Strain for Industrial Production of Microbial Transglutaminase.</title>
        <authorList>
            <person name="Yang H."/>
            <person name="He T."/>
            <person name="Wu W."/>
            <person name="Zhu W."/>
            <person name="Lu B."/>
            <person name="Sun W."/>
        </authorList>
    </citation>
    <scope>NUCLEOTIDE SEQUENCE [LARGE SCALE GENOMIC DNA]</scope>
    <source>
        <strain evidence="2 3">DSM 40847</strain>
    </source>
</reference>
<feature type="compositionally biased region" description="Gly residues" evidence="1">
    <location>
        <begin position="324"/>
        <end position="341"/>
    </location>
</feature>
<feature type="non-terminal residue" evidence="2">
    <location>
        <position position="1"/>
    </location>
</feature>
<evidence type="ECO:0000313" key="3">
    <source>
        <dbReference type="Proteomes" id="UP000011740"/>
    </source>
</evidence>
<dbReference type="AlphaFoldDB" id="M3AS92"/>